<dbReference type="Pfam" id="PF02178">
    <property type="entry name" value="AT_hook"/>
    <property type="match status" value="4"/>
</dbReference>
<keyword evidence="4" id="KW-0238">DNA-binding</keyword>
<feature type="compositionally biased region" description="Basic residues" evidence="7">
    <location>
        <begin position="59"/>
        <end position="69"/>
    </location>
</feature>
<organism evidence="8 9">
    <name type="scientific">Yarrowia lipolytica</name>
    <name type="common">Candida lipolytica</name>
    <dbReference type="NCBI Taxonomy" id="4952"/>
    <lineage>
        <taxon>Eukaryota</taxon>
        <taxon>Fungi</taxon>
        <taxon>Dikarya</taxon>
        <taxon>Ascomycota</taxon>
        <taxon>Saccharomycotina</taxon>
        <taxon>Dipodascomycetes</taxon>
        <taxon>Dipodascales</taxon>
        <taxon>Dipodascales incertae sedis</taxon>
        <taxon>Yarrowia</taxon>
    </lineage>
</organism>
<keyword evidence="3" id="KW-0805">Transcription regulation</keyword>
<evidence type="ECO:0000256" key="2">
    <source>
        <dbReference type="ARBA" id="ARBA00010812"/>
    </source>
</evidence>
<dbReference type="GO" id="GO:0010557">
    <property type="term" value="P:positive regulation of macromolecule biosynthetic process"/>
    <property type="evidence" value="ECO:0007669"/>
    <property type="project" value="UniProtKB-ARBA"/>
</dbReference>
<comment type="similarity">
    <text evidence="2">Belongs to the HMGA family.</text>
</comment>
<evidence type="ECO:0000256" key="6">
    <source>
        <dbReference type="ARBA" id="ARBA00023242"/>
    </source>
</evidence>
<evidence type="ECO:0000313" key="9">
    <source>
        <dbReference type="Proteomes" id="UP000182444"/>
    </source>
</evidence>
<gene>
    <name evidence="8" type="ORF">YALI1_F24798g</name>
</gene>
<feature type="region of interest" description="Disordered" evidence="7">
    <location>
        <begin position="1"/>
        <end position="125"/>
    </location>
</feature>
<dbReference type="PANTHER" id="PTHR23341:SF2">
    <property type="entry name" value="HIGH MOBILITY GROUP PROTEIN HMG-12"/>
    <property type="match status" value="1"/>
</dbReference>
<dbReference type="GO" id="GO:0003677">
    <property type="term" value="F:DNA binding"/>
    <property type="evidence" value="ECO:0007669"/>
    <property type="project" value="UniProtKB-KW"/>
</dbReference>
<evidence type="ECO:0000256" key="5">
    <source>
        <dbReference type="ARBA" id="ARBA00023163"/>
    </source>
</evidence>
<proteinExistence type="inferred from homology"/>
<evidence type="ECO:0000256" key="4">
    <source>
        <dbReference type="ARBA" id="ARBA00023125"/>
    </source>
</evidence>
<dbReference type="GO" id="GO:0005634">
    <property type="term" value="C:nucleus"/>
    <property type="evidence" value="ECO:0007669"/>
    <property type="project" value="UniProtKB-SubCell"/>
</dbReference>
<dbReference type="InterPro" id="IPR017956">
    <property type="entry name" value="AT_hook_DNA-bd_motif"/>
</dbReference>
<feature type="compositionally biased region" description="Polar residues" evidence="7">
    <location>
        <begin position="91"/>
        <end position="105"/>
    </location>
</feature>
<dbReference type="GO" id="GO:0006355">
    <property type="term" value="P:regulation of DNA-templated transcription"/>
    <property type="evidence" value="ECO:0007669"/>
    <property type="project" value="TreeGrafter"/>
</dbReference>
<dbReference type="VEuPathDB" id="FungiDB:YALI1_F24798g"/>
<sequence length="329" mass="36912">MRRQKKTGISPVFLHNDTTHNMSEEHTISQEVASPIVKRGRGRPPKVPTGTEVVDTTPKVKRGRGRPPKVRPEGEEPVVKRPRGRPRKSIDPNSGDPSTHGNAVNASGDPSVIVEKRGRGRPRKNPIVVAPAPLWPTPDLVQFGGADPYEEIDSFSAERIEEQAGQEGANLTHPEKLALIKRRLHAEAQDKDLLEALATNREDFFNADEAKDVYSQYSVLRHHIALLLQNYGDTDEGRVIKRNLSNLMGVLRYLRLKDNILSELLTIVPLIQDQDYTGAKNRIQALDGPWCIGTPSNREIRLRETQKWITGLVQLLEWSDGSYNGLYRV</sequence>
<dbReference type="EMBL" id="CP017558">
    <property type="protein sequence ID" value="AOW07383.1"/>
    <property type="molecule type" value="Genomic_DNA"/>
</dbReference>
<dbReference type="SMART" id="SM00384">
    <property type="entry name" value="AT_hook"/>
    <property type="match status" value="4"/>
</dbReference>
<dbReference type="AlphaFoldDB" id="A0A1D8NP44"/>
<accession>A0A1D8NP44</accession>
<protein>
    <submittedName>
        <fullName evidence="8">Uncharacterized protein</fullName>
    </submittedName>
</protein>
<feature type="compositionally biased region" description="Basic and acidic residues" evidence="7">
    <location>
        <begin position="70"/>
        <end position="79"/>
    </location>
</feature>
<dbReference type="RefSeq" id="XP_505586.3">
    <property type="nucleotide sequence ID" value="XM_505586.3"/>
</dbReference>
<dbReference type="PANTHER" id="PTHR23341">
    <property type="entry name" value="HIGH MOBILITY GROUP PROTEINS HMG-A AND C"/>
    <property type="match status" value="1"/>
</dbReference>
<reference evidence="8 9" key="1">
    <citation type="journal article" date="2016" name="PLoS ONE">
        <title>Sequence Assembly of Yarrowia lipolytica Strain W29/CLIB89 Shows Transposable Element Diversity.</title>
        <authorList>
            <person name="Magnan C."/>
            <person name="Yu J."/>
            <person name="Chang I."/>
            <person name="Jahn E."/>
            <person name="Kanomata Y."/>
            <person name="Wu J."/>
            <person name="Zeller M."/>
            <person name="Oakes M."/>
            <person name="Baldi P."/>
            <person name="Sandmeyer S."/>
        </authorList>
    </citation>
    <scope>NUCLEOTIDE SEQUENCE [LARGE SCALE GENOMIC DNA]</scope>
    <source>
        <strain evidence="9">CLIB89(W29)</strain>
    </source>
</reference>
<keyword evidence="5" id="KW-0804">Transcription</keyword>
<dbReference type="GO" id="GO:0003712">
    <property type="term" value="F:transcription coregulator activity"/>
    <property type="evidence" value="ECO:0007669"/>
    <property type="project" value="TreeGrafter"/>
</dbReference>
<comment type="subcellular location">
    <subcellularLocation>
        <location evidence="1">Nucleus</location>
    </subcellularLocation>
</comment>
<dbReference type="PRINTS" id="PR00929">
    <property type="entry name" value="ATHOOK"/>
</dbReference>
<evidence type="ECO:0000313" key="8">
    <source>
        <dbReference type="EMBL" id="AOW07383.1"/>
    </source>
</evidence>
<dbReference type="KEGG" id="yli:2907855"/>
<dbReference type="SUPFAM" id="SSF47938">
    <property type="entry name" value="Functional domain of the splicing factor Prp18"/>
    <property type="match status" value="1"/>
</dbReference>
<dbReference type="Proteomes" id="UP000182444">
    <property type="component" value="Chromosome 1F"/>
</dbReference>
<keyword evidence="6" id="KW-0539">Nucleus</keyword>
<evidence type="ECO:0000256" key="7">
    <source>
        <dbReference type="SAM" id="MobiDB-lite"/>
    </source>
</evidence>
<name>A0A1D8NP44_YARLL</name>
<evidence type="ECO:0000256" key="1">
    <source>
        <dbReference type="ARBA" id="ARBA00004123"/>
    </source>
</evidence>
<dbReference type="GeneID" id="2907855"/>
<evidence type="ECO:0000256" key="3">
    <source>
        <dbReference type="ARBA" id="ARBA00023015"/>
    </source>
</evidence>
<dbReference type="VEuPathDB" id="FungiDB:YALI0_F18612g"/>